<dbReference type="InterPro" id="IPR000873">
    <property type="entry name" value="AMP-dep_synth/lig_dom"/>
</dbReference>
<evidence type="ECO:0000259" key="4">
    <source>
        <dbReference type="Pfam" id="PF00501"/>
    </source>
</evidence>
<dbReference type="RefSeq" id="WP_219203258.1">
    <property type="nucleotide sequence ID" value="NZ_JAHWQX010000004.1"/>
</dbReference>
<keyword evidence="7" id="KW-1185">Reference proteome</keyword>
<feature type="domain" description="AMP-dependent synthetase/ligase" evidence="4">
    <location>
        <begin position="23"/>
        <end position="381"/>
    </location>
</feature>
<dbReference type="PROSITE" id="PS00455">
    <property type="entry name" value="AMP_BINDING"/>
    <property type="match status" value="1"/>
</dbReference>
<dbReference type="InterPro" id="IPR020845">
    <property type="entry name" value="AMP-binding_CS"/>
</dbReference>
<name>A0ABS6WSQ0_9HYPH</name>
<gene>
    <name evidence="6" type="ORF">KY465_16920</name>
</gene>
<dbReference type="Pfam" id="PF13193">
    <property type="entry name" value="AMP-binding_C"/>
    <property type="match status" value="1"/>
</dbReference>
<evidence type="ECO:0000259" key="5">
    <source>
        <dbReference type="Pfam" id="PF13193"/>
    </source>
</evidence>
<dbReference type="PANTHER" id="PTHR43201">
    <property type="entry name" value="ACYL-COA SYNTHETASE"/>
    <property type="match status" value="1"/>
</dbReference>
<sequence>MTSTAPADPRIPARDDCVLGPLLEKRAAAHPDRIYAVFEGGLEWSYARTLEETRRTAAGLQALGLKAGQTLLIALPNGPDALRVWFAANYLGAIAVNVNPAYRGALLQRVIENSQARIFVAESELIQHINAVERGDLETLVVFGTDQLPGSELAVVGSAALDAAGSAPTPPEREILPFETQCIIYTSGTTGPSKGVMCSYLHIQTAGKAVYFLTGEDRYLVNLPVYHVAGILPCMLMLWLGGSVAVIERFRTGAFWQVIAETKATFAILLGVMTRYLLSQPECPEEKLGHLRHIIQQPLDEDGKALRQRFGFDIYTSFNMTEVSLPIVSGRNPVVAGMCGRARDGVELRIVDEWDCEVADGETGELIIRTDQPWAMTHGYFRDAEATARSWRNGWFHTGDVFRKDDDGNYYFVDRLKDTIRRRGENISSFEVETALMAHPAVREAAAVAVDSEISESEVMAVLSLVDGATLDPVDLIAFLRPRLAYFMIPRFVRVLDQLPKTPTGKIEKHVLRSTGLSAGDVWDRDTADVKVRRG</sequence>
<comment type="caution">
    <text evidence="6">The sequence shown here is derived from an EMBL/GenBank/DDBJ whole genome shotgun (WGS) entry which is preliminary data.</text>
</comment>
<proteinExistence type="inferred from homology"/>
<evidence type="ECO:0000256" key="3">
    <source>
        <dbReference type="ARBA" id="ARBA00022723"/>
    </source>
</evidence>
<organism evidence="6 7">
    <name type="scientific">Pseudohoeflea coraliihabitans</name>
    <dbReference type="NCBI Taxonomy" id="2860393"/>
    <lineage>
        <taxon>Bacteria</taxon>
        <taxon>Pseudomonadati</taxon>
        <taxon>Pseudomonadota</taxon>
        <taxon>Alphaproteobacteria</taxon>
        <taxon>Hyphomicrobiales</taxon>
        <taxon>Rhizobiaceae</taxon>
        <taxon>Pseudohoeflea</taxon>
    </lineage>
</organism>
<accession>A0ABS6WSQ0</accession>
<evidence type="ECO:0000313" key="6">
    <source>
        <dbReference type="EMBL" id="MBW3098965.1"/>
    </source>
</evidence>
<keyword evidence="2" id="KW-0436">Ligase</keyword>
<reference evidence="6" key="1">
    <citation type="submission" date="2021-07" db="EMBL/GenBank/DDBJ databases">
        <title>Pseudohoeflea marina sp. nov. a polyhydroxyalcanoate-producing bacterium.</title>
        <authorList>
            <person name="Zheng W."/>
            <person name="Yu S."/>
            <person name="Huang Y."/>
        </authorList>
    </citation>
    <scope>NUCLEOTIDE SEQUENCE</scope>
    <source>
        <strain evidence="6">DP4N28-3</strain>
    </source>
</reference>
<dbReference type="InterPro" id="IPR025110">
    <property type="entry name" value="AMP-bd_C"/>
</dbReference>
<protein>
    <submittedName>
        <fullName evidence="6">AMP-binding protein</fullName>
    </submittedName>
</protein>
<dbReference type="Pfam" id="PF00501">
    <property type="entry name" value="AMP-binding"/>
    <property type="match status" value="1"/>
</dbReference>
<feature type="domain" description="AMP-binding enzyme C-terminal" evidence="5">
    <location>
        <begin position="431"/>
        <end position="506"/>
    </location>
</feature>
<evidence type="ECO:0000256" key="2">
    <source>
        <dbReference type="ARBA" id="ARBA00022598"/>
    </source>
</evidence>
<dbReference type="Proteomes" id="UP001430804">
    <property type="component" value="Unassembled WGS sequence"/>
</dbReference>
<evidence type="ECO:0000313" key="7">
    <source>
        <dbReference type="Proteomes" id="UP001430804"/>
    </source>
</evidence>
<comment type="similarity">
    <text evidence="1">Belongs to the ATP-dependent AMP-binding enzyme family.</text>
</comment>
<dbReference type="EMBL" id="JAHWQX010000004">
    <property type="protein sequence ID" value="MBW3098965.1"/>
    <property type="molecule type" value="Genomic_DNA"/>
</dbReference>
<keyword evidence="3" id="KW-0479">Metal-binding</keyword>
<dbReference type="PANTHER" id="PTHR43201:SF5">
    <property type="entry name" value="MEDIUM-CHAIN ACYL-COA LIGASE ACSF2, MITOCHONDRIAL"/>
    <property type="match status" value="1"/>
</dbReference>
<evidence type="ECO:0000256" key="1">
    <source>
        <dbReference type="ARBA" id="ARBA00006432"/>
    </source>
</evidence>